<keyword evidence="6" id="KW-1185">Reference proteome</keyword>
<dbReference type="InterPro" id="IPR009057">
    <property type="entry name" value="Homeodomain-like_sf"/>
</dbReference>
<dbReference type="EMBL" id="QANS01000007">
    <property type="protein sequence ID" value="PTU30202.1"/>
    <property type="molecule type" value="Genomic_DNA"/>
</dbReference>
<comment type="caution">
    <text evidence="5">The sequence shown here is derived from an EMBL/GenBank/DDBJ whole genome shotgun (WGS) entry which is preliminary data.</text>
</comment>
<dbReference type="Gene3D" id="3.40.50.880">
    <property type="match status" value="1"/>
</dbReference>
<dbReference type="Pfam" id="PF01965">
    <property type="entry name" value="DJ-1_PfpI"/>
    <property type="match status" value="1"/>
</dbReference>
<dbReference type="InterPro" id="IPR018060">
    <property type="entry name" value="HTH_AraC"/>
</dbReference>
<dbReference type="Pfam" id="PF12833">
    <property type="entry name" value="HTH_18"/>
    <property type="match status" value="1"/>
</dbReference>
<evidence type="ECO:0000256" key="1">
    <source>
        <dbReference type="ARBA" id="ARBA00023015"/>
    </source>
</evidence>
<dbReference type="PANTHER" id="PTHR43280:SF28">
    <property type="entry name" value="HTH-TYPE TRANSCRIPTIONAL ACTIVATOR RHAS"/>
    <property type="match status" value="1"/>
</dbReference>
<dbReference type="SUPFAM" id="SSF46689">
    <property type="entry name" value="Homeodomain-like"/>
    <property type="match status" value="1"/>
</dbReference>
<dbReference type="GO" id="GO:0003700">
    <property type="term" value="F:DNA-binding transcription factor activity"/>
    <property type="evidence" value="ECO:0007669"/>
    <property type="project" value="InterPro"/>
</dbReference>
<feature type="domain" description="HTH araC/xylS-type" evidence="4">
    <location>
        <begin position="225"/>
        <end position="323"/>
    </location>
</feature>
<dbReference type="SMART" id="SM00342">
    <property type="entry name" value="HTH_ARAC"/>
    <property type="match status" value="1"/>
</dbReference>
<dbReference type="PANTHER" id="PTHR43280">
    <property type="entry name" value="ARAC-FAMILY TRANSCRIPTIONAL REGULATOR"/>
    <property type="match status" value="1"/>
</dbReference>
<dbReference type="AlphaFoldDB" id="A0A2T5MC97"/>
<dbReference type="OrthoDB" id="9803764at2"/>
<dbReference type="SUPFAM" id="SSF52317">
    <property type="entry name" value="Class I glutamine amidotransferase-like"/>
    <property type="match status" value="1"/>
</dbReference>
<dbReference type="RefSeq" id="WP_107941547.1">
    <property type="nucleotide sequence ID" value="NZ_QANS01000007.1"/>
</dbReference>
<reference evidence="5 6" key="1">
    <citation type="submission" date="2018-04" db="EMBL/GenBank/DDBJ databases">
        <title>Novel species isolated from glacier.</title>
        <authorList>
            <person name="Liu Q."/>
            <person name="Xin Y.-H."/>
        </authorList>
    </citation>
    <scope>NUCLEOTIDE SEQUENCE [LARGE SCALE GENOMIC DNA]</scope>
    <source>
        <strain evidence="5 6">GT1R17</strain>
    </source>
</reference>
<organism evidence="5 6">
    <name type="scientific">Stenotrophobium rhamnosiphilum</name>
    <dbReference type="NCBI Taxonomy" id="2029166"/>
    <lineage>
        <taxon>Bacteria</taxon>
        <taxon>Pseudomonadati</taxon>
        <taxon>Pseudomonadota</taxon>
        <taxon>Gammaproteobacteria</taxon>
        <taxon>Nevskiales</taxon>
        <taxon>Nevskiaceae</taxon>
        <taxon>Stenotrophobium</taxon>
    </lineage>
</organism>
<sequence length="325" mass="34954">MNDFTILLVPGAFASSVSATLDLLAAAVTMAPSVGAATPKWKVLSLCEEGPTPLSNGMFIDAKPLPGRVKGDNSIWVIPGLATRSPRAVDLRLEQADAQRGIAALKTHARAGGTVAASCSGVFLLQAAGLLKNRKVTTTWWLASHLQKVEPECVVDANRLVISDGTVWTAGAAFAQTDLMLRLIQARFGNALAEAVSRVLVIDGREAQAPFIVPAMLANGNELIANLSQQIEKSLPNALSVKEMAEKLCISEKTLARRIKAATGKNPSELIQFVRLKRARRLLETTSMSVDQVAEKVGYSDSTALRRLMRKVFNATPRQFRLLNS</sequence>
<dbReference type="Gene3D" id="1.10.10.60">
    <property type="entry name" value="Homeodomain-like"/>
    <property type="match status" value="1"/>
</dbReference>
<proteinExistence type="predicted"/>
<accession>A0A2T5MC97</accession>
<keyword evidence="1" id="KW-0805">Transcription regulation</keyword>
<evidence type="ECO:0000256" key="2">
    <source>
        <dbReference type="ARBA" id="ARBA00023125"/>
    </source>
</evidence>
<dbReference type="PROSITE" id="PS01124">
    <property type="entry name" value="HTH_ARAC_FAMILY_2"/>
    <property type="match status" value="1"/>
</dbReference>
<name>A0A2T5MC97_9GAMM</name>
<dbReference type="InterPro" id="IPR002818">
    <property type="entry name" value="DJ-1/PfpI"/>
</dbReference>
<evidence type="ECO:0000313" key="6">
    <source>
        <dbReference type="Proteomes" id="UP000244248"/>
    </source>
</evidence>
<evidence type="ECO:0000313" key="5">
    <source>
        <dbReference type="EMBL" id="PTU30202.1"/>
    </source>
</evidence>
<keyword evidence="3" id="KW-0804">Transcription</keyword>
<gene>
    <name evidence="5" type="ORF">CJD38_16815</name>
</gene>
<evidence type="ECO:0000259" key="4">
    <source>
        <dbReference type="PROSITE" id="PS01124"/>
    </source>
</evidence>
<keyword evidence="2" id="KW-0238">DNA-binding</keyword>
<protein>
    <submittedName>
        <fullName evidence="5">AraC family transcriptional regulator</fullName>
    </submittedName>
</protein>
<evidence type="ECO:0000256" key="3">
    <source>
        <dbReference type="ARBA" id="ARBA00023163"/>
    </source>
</evidence>
<dbReference type="InterPro" id="IPR029062">
    <property type="entry name" value="Class_I_gatase-like"/>
</dbReference>
<dbReference type="Proteomes" id="UP000244248">
    <property type="component" value="Unassembled WGS sequence"/>
</dbReference>
<dbReference type="GO" id="GO:0043565">
    <property type="term" value="F:sequence-specific DNA binding"/>
    <property type="evidence" value="ECO:0007669"/>
    <property type="project" value="InterPro"/>
</dbReference>